<accession>A0ABU8XU72</accession>
<sequence>MTSRMDEKLARIRKDPTGSDDFLICDAADPDMGGGVPAMGPKAGSEGRFRSRAEFLAMVKALVAQDVVDLMLTSVSNLELLQREGAFEGSRVGTAVRANDTTDIWNVRHGTYAATASRPFRTATVPHMMYGRSDVRKGTPATLTDLGLYSVTFVNDADRDREALEAYRQFRIEAEEWGFRHFLEVFNPNVGSDRLSRAEVGAFVNDSIAHALAGVPLAARPQFLKIAYNGPKALEELVAYDPSLIVGILGGSAGTTRDTFELLLATKRYGGRLVLFGRKINLAEDPLALVALMRRVVDGEATPAEAVKAYHGALQKAGIAPKRSLEQDLEITEEVLR</sequence>
<dbReference type="Proteomes" id="UP001375743">
    <property type="component" value="Unassembled WGS sequence"/>
</dbReference>
<organism evidence="1 2">
    <name type="scientific">Benzoatithermus flavus</name>
    <dbReference type="NCBI Taxonomy" id="3108223"/>
    <lineage>
        <taxon>Bacteria</taxon>
        <taxon>Pseudomonadati</taxon>
        <taxon>Pseudomonadota</taxon>
        <taxon>Alphaproteobacteria</taxon>
        <taxon>Geminicoccales</taxon>
        <taxon>Geminicoccaceae</taxon>
        <taxon>Benzoatithermus</taxon>
    </lineage>
</organism>
<protein>
    <recommendedName>
        <fullName evidence="3">Fructose-bisphosphate aldolase</fullName>
    </recommendedName>
</protein>
<keyword evidence="2" id="KW-1185">Reference proteome</keyword>
<comment type="caution">
    <text evidence="1">The sequence shown here is derived from an EMBL/GenBank/DDBJ whole genome shotgun (WGS) entry which is preliminary data.</text>
</comment>
<proteinExistence type="predicted"/>
<reference evidence="1 2" key="1">
    <citation type="submission" date="2024-01" db="EMBL/GenBank/DDBJ databases">
        <title>Multi-omics insights into the function and evolution of sodium benzoate biodegradation pathways in Benzoatithermus flavus gen. nov., sp. nov. from hot spring.</title>
        <authorList>
            <person name="Hu C.-J."/>
            <person name="Li W.-J."/>
        </authorList>
    </citation>
    <scope>NUCLEOTIDE SEQUENCE [LARGE SCALE GENOMIC DNA]</scope>
    <source>
        <strain evidence="1 2">SYSU G07066</strain>
    </source>
</reference>
<name>A0ABU8XU72_9PROT</name>
<evidence type="ECO:0000313" key="1">
    <source>
        <dbReference type="EMBL" id="MEK0083924.1"/>
    </source>
</evidence>
<dbReference type="RefSeq" id="WP_418159775.1">
    <property type="nucleotide sequence ID" value="NZ_JBBLZC010000011.1"/>
</dbReference>
<dbReference type="EMBL" id="JBBLZC010000011">
    <property type="protein sequence ID" value="MEK0083924.1"/>
    <property type="molecule type" value="Genomic_DNA"/>
</dbReference>
<gene>
    <name evidence="1" type="ORF">U1T56_12245</name>
</gene>
<evidence type="ECO:0000313" key="2">
    <source>
        <dbReference type="Proteomes" id="UP001375743"/>
    </source>
</evidence>
<evidence type="ECO:0008006" key="3">
    <source>
        <dbReference type="Google" id="ProtNLM"/>
    </source>
</evidence>
<dbReference type="InterPro" id="IPR013785">
    <property type="entry name" value="Aldolase_TIM"/>
</dbReference>
<dbReference type="Gene3D" id="3.20.20.70">
    <property type="entry name" value="Aldolase class I"/>
    <property type="match status" value="1"/>
</dbReference>
<dbReference type="SUPFAM" id="SSF51569">
    <property type="entry name" value="Aldolase"/>
    <property type="match status" value="1"/>
</dbReference>